<organism evidence="2 3">
    <name type="scientific">Syntrophaceticus schinkii</name>
    <dbReference type="NCBI Taxonomy" id="499207"/>
    <lineage>
        <taxon>Bacteria</taxon>
        <taxon>Bacillati</taxon>
        <taxon>Bacillota</taxon>
        <taxon>Clostridia</taxon>
        <taxon>Thermoanaerobacterales</taxon>
        <taxon>Thermoanaerobacterales Family III. Incertae Sedis</taxon>
        <taxon>Syntrophaceticus</taxon>
    </lineage>
</organism>
<accession>A0A0B7MQB9</accession>
<sequence>MQHFKVAASLFVLIAAVAAAWHWGILKTGYPNLETPPTQQQVKPIPQVEEQIDAAEKMYDESREKNRTVLQEEIEARYTAQLLNTAQDYEKELNNLANTAWEDYTKAQQEGGKISIQMAFPYITEGLKLKTKCDNEINTILQKFESELRANSLPVNKAKLCRQEYERRKSERKEAILEILTSI</sequence>
<dbReference type="AlphaFoldDB" id="A0A0B7MQB9"/>
<name>A0A0B7MQB9_9FIRM</name>
<gene>
    <name evidence="2" type="ORF">SSCH_810016</name>
</gene>
<reference evidence="3" key="1">
    <citation type="submission" date="2015-01" db="EMBL/GenBank/DDBJ databases">
        <authorList>
            <person name="Manzoor Shahid"/>
            <person name="Zubair Saima"/>
        </authorList>
    </citation>
    <scope>NUCLEOTIDE SEQUENCE [LARGE SCALE GENOMIC DNA]</scope>
    <source>
        <strain evidence="3">Sp3</strain>
    </source>
</reference>
<evidence type="ECO:0000256" key="1">
    <source>
        <dbReference type="SAM" id="Coils"/>
    </source>
</evidence>
<dbReference type="RefSeq" id="WP_044666109.1">
    <property type="nucleotide sequence ID" value="NZ_CDRZ01000282.1"/>
</dbReference>
<evidence type="ECO:0000313" key="2">
    <source>
        <dbReference type="EMBL" id="CEO90343.1"/>
    </source>
</evidence>
<keyword evidence="1" id="KW-0175">Coiled coil</keyword>
<proteinExistence type="predicted"/>
<keyword evidence="3" id="KW-1185">Reference proteome</keyword>
<dbReference type="EMBL" id="CDRZ01000282">
    <property type="protein sequence ID" value="CEO90343.1"/>
    <property type="molecule type" value="Genomic_DNA"/>
</dbReference>
<protein>
    <submittedName>
        <fullName evidence="2">Uncharacterized protein</fullName>
    </submittedName>
</protein>
<feature type="coiled-coil region" evidence="1">
    <location>
        <begin position="45"/>
        <end position="99"/>
    </location>
</feature>
<dbReference type="Proteomes" id="UP000046155">
    <property type="component" value="Unassembled WGS sequence"/>
</dbReference>
<evidence type="ECO:0000313" key="3">
    <source>
        <dbReference type="Proteomes" id="UP000046155"/>
    </source>
</evidence>